<accession>A0A4U8SEY2</accession>
<name>A0A4U8SEY2_9HELI</name>
<proteinExistence type="inferred from homology"/>
<dbReference type="GO" id="GO:0030288">
    <property type="term" value="C:outer membrane-bounded periplasmic space"/>
    <property type="evidence" value="ECO:0007669"/>
    <property type="project" value="TreeGrafter"/>
</dbReference>
<dbReference type="OrthoDB" id="368476at2"/>
<dbReference type="GO" id="GO:0005576">
    <property type="term" value="C:extracellular region"/>
    <property type="evidence" value="ECO:0007669"/>
    <property type="project" value="TreeGrafter"/>
</dbReference>
<dbReference type="InterPro" id="IPR001638">
    <property type="entry name" value="Solute-binding_3/MltF_N"/>
</dbReference>
<evidence type="ECO:0000313" key="6">
    <source>
        <dbReference type="Proteomes" id="UP000029878"/>
    </source>
</evidence>
<dbReference type="Proteomes" id="UP000029878">
    <property type="component" value="Unassembled WGS sequence"/>
</dbReference>
<organism evidence="5 6">
    <name type="scientific">Helicobacter trogontum</name>
    <dbReference type="NCBI Taxonomy" id="50960"/>
    <lineage>
        <taxon>Bacteria</taxon>
        <taxon>Pseudomonadati</taxon>
        <taxon>Campylobacterota</taxon>
        <taxon>Epsilonproteobacteria</taxon>
        <taxon>Campylobacterales</taxon>
        <taxon>Helicobacteraceae</taxon>
        <taxon>Helicobacter</taxon>
    </lineage>
</organism>
<evidence type="ECO:0000256" key="1">
    <source>
        <dbReference type="ARBA" id="ARBA00010333"/>
    </source>
</evidence>
<comment type="caution">
    <text evidence="5">The sequence shown here is derived from an EMBL/GenBank/DDBJ whole genome shotgun (WGS) entry which is preliminary data.</text>
</comment>
<dbReference type="Gene3D" id="3.40.190.10">
    <property type="entry name" value="Periplasmic binding protein-like II"/>
    <property type="match status" value="2"/>
</dbReference>
<dbReference type="GO" id="GO:0006865">
    <property type="term" value="P:amino acid transport"/>
    <property type="evidence" value="ECO:0007669"/>
    <property type="project" value="TreeGrafter"/>
</dbReference>
<protein>
    <submittedName>
        <fullName evidence="5">Transporter substrate-binding domain-containing protein</fullName>
    </submittedName>
</protein>
<dbReference type="SMART" id="SM00062">
    <property type="entry name" value="PBPb"/>
    <property type="match status" value="1"/>
</dbReference>
<reference evidence="5 6" key="1">
    <citation type="journal article" date="2014" name="Genome Announc.">
        <title>Draft genome sequences of eight enterohepatic helicobacter species isolated from both laboratory and wild rodents.</title>
        <authorList>
            <person name="Sheh A."/>
            <person name="Shen Z."/>
            <person name="Fox J.G."/>
        </authorList>
    </citation>
    <scope>NUCLEOTIDE SEQUENCE [LARGE SCALE GENOMIC DNA]</scope>
    <source>
        <strain evidence="5 6">ATCC 700114</strain>
    </source>
</reference>
<keyword evidence="2" id="KW-0813">Transport</keyword>
<dbReference type="PROSITE" id="PS51257">
    <property type="entry name" value="PROKAR_LIPOPROTEIN"/>
    <property type="match status" value="1"/>
</dbReference>
<sequence length="284" mass="31496">MAFNYKGIFRSSMALVLGGAIMFGLLACGDSKQKEAKQQESAIETIKNNGKIRIGVFSDKPPFGYYADNEYKGFDVYIAKRFAKDLLGDENKIEFVPVEAAARASALKANKVDIIMANFTKTPEREKQVDFAQPYMKVTLGVVSKGGTITSEEQLQGKTLIVNKGTTADIYFSKQSGINLLKFEQNTETFQAFQQGKGDALAHDSTMLYAWVKHNPDYKVGIQSLGEQDVIAPAVKQGNKELLDWLNAEIDTLRKEGFFKEAYEATLANEFGSEITADMVIFTK</sequence>
<feature type="domain" description="Solute-binding protein family 3/N-terminal" evidence="4">
    <location>
        <begin position="51"/>
        <end position="270"/>
    </location>
</feature>
<dbReference type="SUPFAM" id="SSF53850">
    <property type="entry name" value="Periplasmic binding protein-like II"/>
    <property type="match status" value="1"/>
</dbReference>
<evidence type="ECO:0000259" key="4">
    <source>
        <dbReference type="SMART" id="SM00062"/>
    </source>
</evidence>
<gene>
    <name evidence="5" type="ORF">LS81_001660</name>
</gene>
<dbReference type="PANTHER" id="PTHR30085">
    <property type="entry name" value="AMINO ACID ABC TRANSPORTER PERMEASE"/>
    <property type="match status" value="1"/>
</dbReference>
<dbReference type="Pfam" id="PF00497">
    <property type="entry name" value="SBP_bac_3"/>
    <property type="match status" value="1"/>
</dbReference>
<dbReference type="InterPro" id="IPR051455">
    <property type="entry name" value="Bact_solute-bind_prot3"/>
</dbReference>
<keyword evidence="3" id="KW-0732">Signal</keyword>
<dbReference type="AlphaFoldDB" id="A0A4U8SEY2"/>
<comment type="similarity">
    <text evidence="1">Belongs to the bacterial solute-binding protein 3 family.</text>
</comment>
<dbReference type="RefSeq" id="WP_104696446.1">
    <property type="nucleotide sequence ID" value="NZ_FZNG01000009.1"/>
</dbReference>
<evidence type="ECO:0000256" key="3">
    <source>
        <dbReference type="ARBA" id="ARBA00022729"/>
    </source>
</evidence>
<evidence type="ECO:0000256" key="2">
    <source>
        <dbReference type="ARBA" id="ARBA00022448"/>
    </source>
</evidence>
<dbReference type="PANTHER" id="PTHR30085:SF6">
    <property type="entry name" value="ABC TRANSPORTER GLUTAMINE-BINDING PROTEIN GLNH"/>
    <property type="match status" value="1"/>
</dbReference>
<dbReference type="EMBL" id="JRPL02000002">
    <property type="protein sequence ID" value="TLD84735.1"/>
    <property type="molecule type" value="Genomic_DNA"/>
</dbReference>
<evidence type="ECO:0000313" key="5">
    <source>
        <dbReference type="EMBL" id="TLD84735.1"/>
    </source>
</evidence>